<dbReference type="Proteomes" id="UP000241769">
    <property type="component" value="Unassembled WGS sequence"/>
</dbReference>
<reference evidence="1 3" key="1">
    <citation type="journal article" date="2018" name="Genome Biol. Evol.">
        <title>Multiple Roots of Fruiting Body Formation in Amoebozoa.</title>
        <authorList>
            <person name="Hillmann F."/>
            <person name="Forbes G."/>
            <person name="Novohradska S."/>
            <person name="Ferling I."/>
            <person name="Riege K."/>
            <person name="Groth M."/>
            <person name="Westermann M."/>
            <person name="Marz M."/>
            <person name="Spaller T."/>
            <person name="Winckler T."/>
            <person name="Schaap P."/>
            <person name="Glockner G."/>
        </authorList>
    </citation>
    <scope>NUCLEOTIDE SEQUENCE [LARGE SCALE GENOMIC DNA]</scope>
    <source>
        <strain evidence="1 3">Jena</strain>
    </source>
</reference>
<proteinExistence type="predicted"/>
<gene>
    <name evidence="2" type="ORF">PROFUN_15868</name>
    <name evidence="1" type="ORF">PROFUN_16155</name>
</gene>
<dbReference type="InParanoid" id="A0A2P6MSM6"/>
<dbReference type="AlphaFoldDB" id="A0A2P6MSM6"/>
<dbReference type="EMBL" id="MDYQ01000405">
    <property type="protein sequence ID" value="PRP75233.1"/>
    <property type="molecule type" value="Genomic_DNA"/>
</dbReference>
<evidence type="ECO:0000313" key="3">
    <source>
        <dbReference type="Proteomes" id="UP000241769"/>
    </source>
</evidence>
<comment type="caution">
    <text evidence="1">The sequence shown here is derived from an EMBL/GenBank/DDBJ whole genome shotgun (WGS) entry which is preliminary data.</text>
</comment>
<keyword evidence="3" id="KW-1185">Reference proteome</keyword>
<evidence type="ECO:0000313" key="1">
    <source>
        <dbReference type="EMBL" id="PRP74709.1"/>
    </source>
</evidence>
<dbReference type="EMBL" id="MDYQ01000446">
    <property type="protein sequence ID" value="PRP74709.1"/>
    <property type="molecule type" value="Genomic_DNA"/>
</dbReference>
<name>A0A2P6MSM6_9EUKA</name>
<evidence type="ECO:0000313" key="2">
    <source>
        <dbReference type="EMBL" id="PRP75233.1"/>
    </source>
</evidence>
<protein>
    <submittedName>
        <fullName evidence="1">Uncharacterized protein</fullName>
    </submittedName>
</protein>
<sequence>MGAYIEPTPEPSAIRLKTLMDRLHRLWHTPQAGLQSSHKRNLVETWFTWDTLHPTLQWQSATLIEWIQRLDDCHKDHIAAVVAGTQLSTSLC</sequence>
<accession>A0A2P6MSM6</accession>
<organism evidence="1 3">
    <name type="scientific">Planoprotostelium fungivorum</name>
    <dbReference type="NCBI Taxonomy" id="1890364"/>
    <lineage>
        <taxon>Eukaryota</taxon>
        <taxon>Amoebozoa</taxon>
        <taxon>Evosea</taxon>
        <taxon>Variosea</taxon>
        <taxon>Cavosteliida</taxon>
        <taxon>Cavosteliaceae</taxon>
        <taxon>Planoprotostelium</taxon>
    </lineage>
</organism>